<feature type="region of interest" description="Disordered" evidence="1">
    <location>
        <begin position="90"/>
        <end position="111"/>
    </location>
</feature>
<dbReference type="Proteomes" id="UP000011668">
    <property type="component" value="Unassembled WGS sequence"/>
</dbReference>
<comment type="caution">
    <text evidence="3">The sequence shown here is derived from an EMBL/GenBank/DDBJ whole genome shotgun (WGS) entry which is preliminary data.</text>
</comment>
<evidence type="ECO:0000256" key="1">
    <source>
        <dbReference type="SAM" id="MobiDB-lite"/>
    </source>
</evidence>
<organism evidence="3 4">
    <name type="scientific">Thanatephorus cucumeris (strain AG1-IA)</name>
    <name type="common">Rice sheath blight fungus</name>
    <name type="synonym">Rhizoctonia solani</name>
    <dbReference type="NCBI Taxonomy" id="983506"/>
    <lineage>
        <taxon>Eukaryota</taxon>
        <taxon>Fungi</taxon>
        <taxon>Dikarya</taxon>
        <taxon>Basidiomycota</taxon>
        <taxon>Agaricomycotina</taxon>
        <taxon>Agaricomycetes</taxon>
        <taxon>Cantharellales</taxon>
        <taxon>Ceratobasidiaceae</taxon>
        <taxon>Rhizoctonia</taxon>
        <taxon>Rhizoctonia solani AG-1</taxon>
    </lineage>
</organism>
<keyword evidence="2" id="KW-0812">Transmembrane</keyword>
<dbReference type="AlphaFoldDB" id="L8WZJ9"/>
<accession>L8WZJ9</accession>
<name>L8WZJ9_THACA</name>
<keyword evidence="4" id="KW-1185">Reference proteome</keyword>
<keyword evidence="2" id="KW-1133">Transmembrane helix</keyword>
<reference evidence="3 4" key="1">
    <citation type="journal article" date="2013" name="Nat. Commun.">
        <title>The evolution and pathogenic mechanisms of the rice sheath blight pathogen.</title>
        <authorList>
            <person name="Zheng A."/>
            <person name="Lin R."/>
            <person name="Xu L."/>
            <person name="Qin P."/>
            <person name="Tang C."/>
            <person name="Ai P."/>
            <person name="Zhang D."/>
            <person name="Liu Y."/>
            <person name="Sun Z."/>
            <person name="Feng H."/>
            <person name="Wang Y."/>
            <person name="Chen Y."/>
            <person name="Liang X."/>
            <person name="Fu R."/>
            <person name="Li Q."/>
            <person name="Zhang J."/>
            <person name="Yu X."/>
            <person name="Xie Z."/>
            <person name="Ding L."/>
            <person name="Guan P."/>
            <person name="Tang J."/>
            <person name="Liang Y."/>
            <person name="Wang S."/>
            <person name="Deng Q."/>
            <person name="Li S."/>
            <person name="Zhu J."/>
            <person name="Wang L."/>
            <person name="Liu H."/>
            <person name="Li P."/>
        </authorList>
    </citation>
    <scope>NUCLEOTIDE SEQUENCE [LARGE SCALE GENOMIC DNA]</scope>
    <source>
        <strain evidence="4">AG-1 IA</strain>
    </source>
</reference>
<evidence type="ECO:0000256" key="2">
    <source>
        <dbReference type="SAM" id="Phobius"/>
    </source>
</evidence>
<evidence type="ECO:0000313" key="3">
    <source>
        <dbReference type="EMBL" id="ELU42247.1"/>
    </source>
</evidence>
<proteinExistence type="predicted"/>
<dbReference type="EMBL" id="AFRT01000880">
    <property type="protein sequence ID" value="ELU42247.1"/>
    <property type="molecule type" value="Genomic_DNA"/>
</dbReference>
<evidence type="ECO:0000313" key="4">
    <source>
        <dbReference type="Proteomes" id="UP000011668"/>
    </source>
</evidence>
<gene>
    <name evidence="3" type="ORF">AG1IA_03724</name>
</gene>
<protein>
    <submittedName>
        <fullName evidence="3">Uncharacterized protein</fullName>
    </submittedName>
</protein>
<feature type="transmembrane region" description="Helical" evidence="2">
    <location>
        <begin position="41"/>
        <end position="61"/>
    </location>
</feature>
<keyword evidence="2" id="KW-0472">Membrane</keyword>
<dbReference type="HOGENOM" id="CLU_1316194_0_0_1"/>
<sequence>MSLEDEYLAFDGLVPGFRVVCKLVGGLSVFGRSIKDEFSQLFPLMMFCPSIVAYTNFIAVIQKASTTNRRLALGGSCPIFARATRSACCSTSRGAPRDKSTPKRSSSSRYNCESDASYACTAGSRSHVICRATRKTMEFVDLLDNFCRCWPFVLPCQGDIAFVYHFSTSLGGNSLIRTFGFARFDSINDTLVDSLADGGNFGLNSSEAP</sequence>